<protein>
    <submittedName>
        <fullName evidence="1">Calcium-dependent phosphotriesterase</fullName>
    </submittedName>
</protein>
<evidence type="ECO:0000313" key="1">
    <source>
        <dbReference type="EMBL" id="EPQ54072.1"/>
    </source>
</evidence>
<sequence length="416" mass="45982">MALQKGTSEYQRQLRRRPFGHITYYIYNVHYDPQEAQLKYCEDATFWDHKDKGGVLQERLLLLSCDPNRKAWNTVMGPLRDPNPRGALWVYDPKSDSLQKVSFTGYPEGHDFHPLGLEIWPSYAGNASNLFVVNHARHNTTIEQFYMSPSHPSRATWVRTLTSKYFVSPNSVALTSPTSFYVSNDHLMTRRVPSLLGEILPMTESVFGLPLGWVSHVSVDSPDPGSVSTQHTFSAIGIPFPNGVALSHDGQQLAVASSSMAEVRFYARESLTNALRLQSKVPLPFAADNIMFDDEGTLIVAGHPHFPSLIAVSKNKTDAAAPSWVVAVKPRSLYHKHPETGAHLVLHTPSPEFDMQAPLPASAKVPPARSHTVETLYQSDGGVNGFPNSCTALRDSQAGTLYVTGLYTEGVLVCRP</sequence>
<dbReference type="AlphaFoldDB" id="S7Q3E1"/>
<dbReference type="OMA" id="NDHYITK"/>
<dbReference type="OrthoDB" id="5307922at2759"/>
<accession>S7Q3E1</accession>
<dbReference type="HOGENOM" id="CLU_035172_1_0_1"/>
<dbReference type="PANTHER" id="PTHR11799">
    <property type="entry name" value="PARAOXONASE"/>
    <property type="match status" value="1"/>
</dbReference>
<gene>
    <name evidence="1" type="ORF">GLOTRDRAFT_116732</name>
</gene>
<dbReference type="eggNOG" id="ENOG502S58R">
    <property type="taxonomic scope" value="Eukaryota"/>
</dbReference>
<proteinExistence type="predicted"/>
<dbReference type="KEGG" id="gtr:GLOTRDRAFT_116732"/>
<organism evidence="1 2">
    <name type="scientific">Gloeophyllum trabeum (strain ATCC 11539 / FP-39264 / Madison 617)</name>
    <name type="common">Brown rot fungus</name>
    <dbReference type="NCBI Taxonomy" id="670483"/>
    <lineage>
        <taxon>Eukaryota</taxon>
        <taxon>Fungi</taxon>
        <taxon>Dikarya</taxon>
        <taxon>Basidiomycota</taxon>
        <taxon>Agaricomycotina</taxon>
        <taxon>Agaricomycetes</taxon>
        <taxon>Gloeophyllales</taxon>
        <taxon>Gloeophyllaceae</taxon>
        <taxon>Gloeophyllum</taxon>
    </lineage>
</organism>
<reference evidence="1 2" key="1">
    <citation type="journal article" date="2012" name="Science">
        <title>The Paleozoic origin of enzymatic lignin decomposition reconstructed from 31 fungal genomes.</title>
        <authorList>
            <person name="Floudas D."/>
            <person name="Binder M."/>
            <person name="Riley R."/>
            <person name="Barry K."/>
            <person name="Blanchette R.A."/>
            <person name="Henrissat B."/>
            <person name="Martinez A.T."/>
            <person name="Otillar R."/>
            <person name="Spatafora J.W."/>
            <person name="Yadav J.S."/>
            <person name="Aerts A."/>
            <person name="Benoit I."/>
            <person name="Boyd A."/>
            <person name="Carlson A."/>
            <person name="Copeland A."/>
            <person name="Coutinho P.M."/>
            <person name="de Vries R.P."/>
            <person name="Ferreira P."/>
            <person name="Findley K."/>
            <person name="Foster B."/>
            <person name="Gaskell J."/>
            <person name="Glotzer D."/>
            <person name="Gorecki P."/>
            <person name="Heitman J."/>
            <person name="Hesse C."/>
            <person name="Hori C."/>
            <person name="Igarashi K."/>
            <person name="Jurgens J.A."/>
            <person name="Kallen N."/>
            <person name="Kersten P."/>
            <person name="Kohler A."/>
            <person name="Kuees U."/>
            <person name="Kumar T.K.A."/>
            <person name="Kuo A."/>
            <person name="LaButti K."/>
            <person name="Larrondo L.F."/>
            <person name="Lindquist E."/>
            <person name="Ling A."/>
            <person name="Lombard V."/>
            <person name="Lucas S."/>
            <person name="Lundell T."/>
            <person name="Martin R."/>
            <person name="McLaughlin D.J."/>
            <person name="Morgenstern I."/>
            <person name="Morin E."/>
            <person name="Murat C."/>
            <person name="Nagy L.G."/>
            <person name="Nolan M."/>
            <person name="Ohm R.A."/>
            <person name="Patyshakuliyeva A."/>
            <person name="Rokas A."/>
            <person name="Ruiz-Duenas F.J."/>
            <person name="Sabat G."/>
            <person name="Salamov A."/>
            <person name="Samejima M."/>
            <person name="Schmutz J."/>
            <person name="Slot J.C."/>
            <person name="St John F."/>
            <person name="Stenlid J."/>
            <person name="Sun H."/>
            <person name="Sun S."/>
            <person name="Syed K."/>
            <person name="Tsang A."/>
            <person name="Wiebenga A."/>
            <person name="Young D."/>
            <person name="Pisabarro A."/>
            <person name="Eastwood D.C."/>
            <person name="Martin F."/>
            <person name="Cullen D."/>
            <person name="Grigoriev I.V."/>
            <person name="Hibbett D.S."/>
        </authorList>
    </citation>
    <scope>NUCLEOTIDE SEQUENCE [LARGE SCALE GENOMIC DNA]</scope>
    <source>
        <strain evidence="1 2">ATCC 11539</strain>
    </source>
</reference>
<name>S7Q3E1_GLOTA</name>
<dbReference type="SUPFAM" id="SSF63829">
    <property type="entry name" value="Calcium-dependent phosphotriesterase"/>
    <property type="match status" value="1"/>
</dbReference>
<dbReference type="Gene3D" id="2.120.10.30">
    <property type="entry name" value="TolB, C-terminal domain"/>
    <property type="match status" value="1"/>
</dbReference>
<dbReference type="GeneID" id="19300227"/>
<evidence type="ECO:0000313" key="2">
    <source>
        <dbReference type="Proteomes" id="UP000030669"/>
    </source>
</evidence>
<dbReference type="Proteomes" id="UP000030669">
    <property type="component" value="Unassembled WGS sequence"/>
</dbReference>
<keyword evidence="2" id="KW-1185">Reference proteome</keyword>
<dbReference type="RefSeq" id="XP_007867412.1">
    <property type="nucleotide sequence ID" value="XM_007869221.1"/>
</dbReference>
<dbReference type="EMBL" id="KB469304">
    <property type="protein sequence ID" value="EPQ54072.1"/>
    <property type="molecule type" value="Genomic_DNA"/>
</dbReference>
<dbReference type="InterPro" id="IPR051288">
    <property type="entry name" value="Serum_paraoxonase/arylesterase"/>
</dbReference>
<dbReference type="InterPro" id="IPR011042">
    <property type="entry name" value="6-blade_b-propeller_TolB-like"/>
</dbReference>
<dbReference type="PANTHER" id="PTHR11799:SF30">
    <property type="entry name" value="SERUM PARAOXONASE_ARYLESTERASE 2"/>
    <property type="match status" value="1"/>
</dbReference>